<feature type="non-terminal residue" evidence="1">
    <location>
        <position position="1"/>
    </location>
</feature>
<dbReference type="AlphaFoldDB" id="A0A0F8Z130"/>
<protein>
    <submittedName>
        <fullName evidence="1">Uncharacterized protein</fullName>
    </submittedName>
</protein>
<dbReference type="Gene3D" id="3.40.50.11900">
    <property type="match status" value="1"/>
</dbReference>
<evidence type="ECO:0000313" key="1">
    <source>
        <dbReference type="EMBL" id="KKK60129.1"/>
    </source>
</evidence>
<name>A0A0F8Z130_9ZZZZ</name>
<organism evidence="1">
    <name type="scientific">marine sediment metagenome</name>
    <dbReference type="NCBI Taxonomy" id="412755"/>
    <lineage>
        <taxon>unclassified sequences</taxon>
        <taxon>metagenomes</taxon>
        <taxon>ecological metagenomes</taxon>
    </lineage>
</organism>
<reference evidence="1" key="1">
    <citation type="journal article" date="2015" name="Nature">
        <title>Complex archaea that bridge the gap between prokaryotes and eukaryotes.</title>
        <authorList>
            <person name="Spang A."/>
            <person name="Saw J.H."/>
            <person name="Jorgensen S.L."/>
            <person name="Zaremba-Niedzwiedzka K."/>
            <person name="Martijn J."/>
            <person name="Lind A.E."/>
            <person name="van Eijk R."/>
            <person name="Schleper C."/>
            <person name="Guy L."/>
            <person name="Ettema T.J."/>
        </authorList>
    </citation>
    <scope>NUCLEOTIDE SEQUENCE</scope>
</reference>
<proteinExistence type="predicted"/>
<dbReference type="EMBL" id="LAZR01063125">
    <property type="protein sequence ID" value="KKK60129.1"/>
    <property type="molecule type" value="Genomic_DNA"/>
</dbReference>
<gene>
    <name evidence="1" type="ORF">LCGC14_3027460</name>
</gene>
<sequence>DIDCVDERNYSSGQIMTRLEAFMEIIDRK</sequence>
<comment type="caution">
    <text evidence="1">The sequence shown here is derived from an EMBL/GenBank/DDBJ whole genome shotgun (WGS) entry which is preliminary data.</text>
</comment>
<accession>A0A0F8Z130</accession>